<dbReference type="Proteomes" id="UP001549257">
    <property type="component" value="Unassembled WGS sequence"/>
</dbReference>
<dbReference type="PANTHER" id="PTHR11092:SF0">
    <property type="entry name" value="EPIMERASE FAMILY PROTEIN SDR39U1"/>
    <property type="match status" value="1"/>
</dbReference>
<protein>
    <submittedName>
        <fullName evidence="4">Uncharacterized protein (TIGR01777 family)</fullName>
    </submittedName>
</protein>
<dbReference type="EMBL" id="JBEPSJ010000001">
    <property type="protein sequence ID" value="MET4580947.1"/>
    <property type="molecule type" value="Genomic_DNA"/>
</dbReference>
<evidence type="ECO:0000313" key="5">
    <source>
        <dbReference type="Proteomes" id="UP001549257"/>
    </source>
</evidence>
<dbReference type="PANTHER" id="PTHR11092">
    <property type="entry name" value="SUGAR NUCLEOTIDE EPIMERASE RELATED"/>
    <property type="match status" value="1"/>
</dbReference>
<dbReference type="InterPro" id="IPR001509">
    <property type="entry name" value="Epimerase_deHydtase"/>
</dbReference>
<dbReference type="InterPro" id="IPR013549">
    <property type="entry name" value="DUF1731"/>
</dbReference>
<dbReference type="NCBIfam" id="TIGR01777">
    <property type="entry name" value="yfcH"/>
    <property type="match status" value="1"/>
</dbReference>
<dbReference type="Pfam" id="PF08338">
    <property type="entry name" value="DUF1731"/>
    <property type="match status" value="1"/>
</dbReference>
<organism evidence="4 5">
    <name type="scientific">Conyzicola nivalis</name>
    <dbReference type="NCBI Taxonomy" id="1477021"/>
    <lineage>
        <taxon>Bacteria</taxon>
        <taxon>Bacillati</taxon>
        <taxon>Actinomycetota</taxon>
        <taxon>Actinomycetes</taxon>
        <taxon>Micrococcales</taxon>
        <taxon>Microbacteriaceae</taxon>
        <taxon>Conyzicola</taxon>
    </lineage>
</organism>
<feature type="domain" description="NAD-dependent epimerase/dehydratase" evidence="2">
    <location>
        <begin position="3"/>
        <end position="210"/>
    </location>
</feature>
<dbReference type="SUPFAM" id="SSF51735">
    <property type="entry name" value="NAD(P)-binding Rossmann-fold domains"/>
    <property type="match status" value="1"/>
</dbReference>
<dbReference type="InterPro" id="IPR010099">
    <property type="entry name" value="SDR39U1"/>
</dbReference>
<accession>A0ABV2QKA9</accession>
<reference evidence="4 5" key="1">
    <citation type="submission" date="2024-06" db="EMBL/GenBank/DDBJ databases">
        <title>Sorghum-associated microbial communities from plants grown in Nebraska, USA.</title>
        <authorList>
            <person name="Schachtman D."/>
        </authorList>
    </citation>
    <scope>NUCLEOTIDE SEQUENCE [LARGE SCALE GENOMIC DNA]</scope>
    <source>
        <strain evidence="4 5">2857</strain>
    </source>
</reference>
<dbReference type="Gene3D" id="3.40.50.720">
    <property type="entry name" value="NAD(P)-binding Rossmann-like Domain"/>
    <property type="match status" value="1"/>
</dbReference>
<gene>
    <name evidence="4" type="ORF">ABIE21_000437</name>
</gene>
<name>A0ABV2QKA9_9MICO</name>
<evidence type="ECO:0000259" key="3">
    <source>
        <dbReference type="Pfam" id="PF08338"/>
    </source>
</evidence>
<evidence type="ECO:0000259" key="2">
    <source>
        <dbReference type="Pfam" id="PF01370"/>
    </source>
</evidence>
<feature type="domain" description="DUF1731" evidence="3">
    <location>
        <begin position="245"/>
        <end position="291"/>
    </location>
</feature>
<comment type="caution">
    <text evidence="4">The sequence shown here is derived from an EMBL/GenBank/DDBJ whole genome shotgun (WGS) entry which is preliminary data.</text>
</comment>
<dbReference type="InterPro" id="IPR036291">
    <property type="entry name" value="NAD(P)-bd_dom_sf"/>
</dbReference>
<keyword evidence="5" id="KW-1185">Reference proteome</keyword>
<comment type="similarity">
    <text evidence="1">Belongs to the NAD(P)-dependent epimerase/dehydratase family. SDR39U1 subfamily.</text>
</comment>
<sequence>MRILISGSSGLIGTELRRQLEADGHDVVRLVRHERRSSDEVRWFPTARVVDPGVIASADAVINLSGASTGRLPWTRGYKREILRSRIDATQTLADAIASSLTPPATFLSASAVGYYGDRPGETLGDDATKGSGFLSDVVDAWEQASRLAAHSTRVVNFRTGLVVGEGGAFTPLGLLTKLGLGATIGTGAQFWPWISLHDEAAAIRHLLTSSLTGAVNLAGPSPASAKQVTTTLAEAMHRWHPWRIPEPVVQTALREPGRELLLPSQKVVPQRLLDDGFVFEHTTVDAAISAVWTDSAKV</sequence>
<dbReference type="RefSeq" id="WP_354023150.1">
    <property type="nucleotide sequence ID" value="NZ_JBEPSJ010000001.1"/>
</dbReference>
<dbReference type="Pfam" id="PF01370">
    <property type="entry name" value="Epimerase"/>
    <property type="match status" value="1"/>
</dbReference>
<evidence type="ECO:0000313" key="4">
    <source>
        <dbReference type="EMBL" id="MET4580947.1"/>
    </source>
</evidence>
<proteinExistence type="inferred from homology"/>
<evidence type="ECO:0000256" key="1">
    <source>
        <dbReference type="ARBA" id="ARBA00009353"/>
    </source>
</evidence>